<sequence length="267" mass="29966">MPQHSTLEPSMRSIGACRAQTLATEPHRHSHHHHQVVLGLHGQVWFELPPAQQRHFGPGHGCLLPSDCEHSFHGDGDNAVFIIDVSVKDESPLLIEASLFQQLFSQPRFIELDDNLQRLIASLASELQLRPHDLPLQQHISAVLLHSVFHRIAPYRNPTQASSGRIDLAMLDQLIAERLTDKISVDELANACHMSSSQFHLRFRQLTGMTPYQYVLQQRVQQAAWLLQNSSMSISAVAAETGFANQSALNHAIKARFDLSPGQLRRK</sequence>
<dbReference type="InterPro" id="IPR018062">
    <property type="entry name" value="HTH_AraC-typ_CS"/>
</dbReference>
<protein>
    <recommendedName>
        <fullName evidence="4">HTH araC/xylS-type domain-containing protein</fullName>
    </recommendedName>
</protein>
<gene>
    <name evidence="5" type="ORF">CHH28_19150</name>
</gene>
<dbReference type="Gene3D" id="1.10.10.60">
    <property type="entry name" value="Homeodomain-like"/>
    <property type="match status" value="1"/>
</dbReference>
<dbReference type="OrthoDB" id="5740883at2"/>
<evidence type="ECO:0000256" key="1">
    <source>
        <dbReference type="ARBA" id="ARBA00023015"/>
    </source>
</evidence>
<name>A0A222FPK9_9GAMM</name>
<dbReference type="InterPro" id="IPR018060">
    <property type="entry name" value="HTH_AraC"/>
</dbReference>
<dbReference type="KEGG" id="bsan:CHH28_19150"/>
<dbReference type="PROSITE" id="PS00041">
    <property type="entry name" value="HTH_ARAC_FAMILY_1"/>
    <property type="match status" value="1"/>
</dbReference>
<evidence type="ECO:0000256" key="3">
    <source>
        <dbReference type="ARBA" id="ARBA00023163"/>
    </source>
</evidence>
<dbReference type="PROSITE" id="PS01124">
    <property type="entry name" value="HTH_ARAC_FAMILY_2"/>
    <property type="match status" value="1"/>
</dbReference>
<feature type="domain" description="HTH araC/xylS-type" evidence="4">
    <location>
        <begin position="169"/>
        <end position="267"/>
    </location>
</feature>
<evidence type="ECO:0000313" key="6">
    <source>
        <dbReference type="Proteomes" id="UP000202440"/>
    </source>
</evidence>
<dbReference type="PANTHER" id="PTHR46796">
    <property type="entry name" value="HTH-TYPE TRANSCRIPTIONAL ACTIVATOR RHAS-RELATED"/>
    <property type="match status" value="1"/>
</dbReference>
<reference evidence="5 6" key="1">
    <citation type="submission" date="2017-07" db="EMBL/GenBank/DDBJ databases">
        <title>Annotated genome sequence of Bacterioplanes sanyensis isolated from Red Sea.</title>
        <authorList>
            <person name="Rehman Z.U."/>
        </authorList>
    </citation>
    <scope>NUCLEOTIDE SEQUENCE [LARGE SCALE GENOMIC DNA]</scope>
    <source>
        <strain evidence="5 6">NV9</strain>
    </source>
</reference>
<keyword evidence="1" id="KW-0805">Transcription regulation</keyword>
<dbReference type="Gene3D" id="2.60.120.10">
    <property type="entry name" value="Jelly Rolls"/>
    <property type="match status" value="1"/>
</dbReference>
<evidence type="ECO:0000313" key="5">
    <source>
        <dbReference type="EMBL" id="ASP40652.1"/>
    </source>
</evidence>
<dbReference type="InterPro" id="IPR009057">
    <property type="entry name" value="Homeodomain-like_sf"/>
</dbReference>
<organism evidence="5 6">
    <name type="scientific">Bacterioplanes sanyensis</name>
    <dbReference type="NCBI Taxonomy" id="1249553"/>
    <lineage>
        <taxon>Bacteria</taxon>
        <taxon>Pseudomonadati</taxon>
        <taxon>Pseudomonadota</taxon>
        <taxon>Gammaproteobacteria</taxon>
        <taxon>Oceanospirillales</taxon>
        <taxon>Oceanospirillaceae</taxon>
        <taxon>Bacterioplanes</taxon>
    </lineage>
</organism>
<dbReference type="SUPFAM" id="SSF51182">
    <property type="entry name" value="RmlC-like cupins"/>
    <property type="match status" value="1"/>
</dbReference>
<dbReference type="InterPro" id="IPR003313">
    <property type="entry name" value="AraC-bd"/>
</dbReference>
<dbReference type="GO" id="GO:0043565">
    <property type="term" value="F:sequence-specific DNA binding"/>
    <property type="evidence" value="ECO:0007669"/>
    <property type="project" value="InterPro"/>
</dbReference>
<dbReference type="Pfam" id="PF02311">
    <property type="entry name" value="AraC_binding"/>
    <property type="match status" value="1"/>
</dbReference>
<dbReference type="InterPro" id="IPR014710">
    <property type="entry name" value="RmlC-like_jellyroll"/>
</dbReference>
<dbReference type="SMART" id="SM00342">
    <property type="entry name" value="HTH_ARAC"/>
    <property type="match status" value="1"/>
</dbReference>
<dbReference type="InterPro" id="IPR011051">
    <property type="entry name" value="RmlC_Cupin_sf"/>
</dbReference>
<dbReference type="GO" id="GO:0003700">
    <property type="term" value="F:DNA-binding transcription factor activity"/>
    <property type="evidence" value="ECO:0007669"/>
    <property type="project" value="InterPro"/>
</dbReference>
<dbReference type="PANTHER" id="PTHR46796:SF10">
    <property type="entry name" value="TRANSCRIPTIONAL ACTIVATOR FEAR"/>
    <property type="match status" value="1"/>
</dbReference>
<keyword evidence="2" id="KW-0238">DNA-binding</keyword>
<evidence type="ECO:0000256" key="2">
    <source>
        <dbReference type="ARBA" id="ARBA00023125"/>
    </source>
</evidence>
<accession>A0A222FPK9</accession>
<keyword evidence="3" id="KW-0804">Transcription</keyword>
<dbReference type="AlphaFoldDB" id="A0A222FPK9"/>
<proteinExistence type="predicted"/>
<dbReference type="SUPFAM" id="SSF46689">
    <property type="entry name" value="Homeodomain-like"/>
    <property type="match status" value="2"/>
</dbReference>
<dbReference type="InterPro" id="IPR050204">
    <property type="entry name" value="AraC_XylS_family_regulators"/>
</dbReference>
<dbReference type="EMBL" id="CP022530">
    <property type="protein sequence ID" value="ASP40652.1"/>
    <property type="molecule type" value="Genomic_DNA"/>
</dbReference>
<dbReference type="Proteomes" id="UP000202440">
    <property type="component" value="Chromosome"/>
</dbReference>
<evidence type="ECO:0000259" key="4">
    <source>
        <dbReference type="PROSITE" id="PS01124"/>
    </source>
</evidence>
<dbReference type="Pfam" id="PF12833">
    <property type="entry name" value="HTH_18"/>
    <property type="match status" value="1"/>
</dbReference>
<keyword evidence="6" id="KW-1185">Reference proteome</keyword>